<feature type="compositionally biased region" description="Low complexity" evidence="1">
    <location>
        <begin position="105"/>
        <end position="117"/>
    </location>
</feature>
<dbReference type="AlphaFoldDB" id="A0A5C5UXN6"/>
<sequence length="128" mass="14222">MTERERWIVYPLLFLALGAALRDKLIKQTFSERIECELLVCDDIVARNKVQANVAVRSPLLEADSVTAGRVNSAAVLQGGQPVLSINPQYLPQLLQRMGLLQSAPPTQRLPQQQEQPSEPEESADSEE</sequence>
<feature type="compositionally biased region" description="Acidic residues" evidence="1">
    <location>
        <begin position="118"/>
        <end position="128"/>
    </location>
</feature>
<dbReference type="Proteomes" id="UP000316714">
    <property type="component" value="Unassembled WGS sequence"/>
</dbReference>
<feature type="region of interest" description="Disordered" evidence="1">
    <location>
        <begin position="102"/>
        <end position="128"/>
    </location>
</feature>
<organism evidence="2 3">
    <name type="scientific">Posidoniimonas corsicana</name>
    <dbReference type="NCBI Taxonomy" id="1938618"/>
    <lineage>
        <taxon>Bacteria</taxon>
        <taxon>Pseudomonadati</taxon>
        <taxon>Planctomycetota</taxon>
        <taxon>Planctomycetia</taxon>
        <taxon>Pirellulales</taxon>
        <taxon>Lacipirellulaceae</taxon>
        <taxon>Posidoniimonas</taxon>
    </lineage>
</organism>
<protein>
    <submittedName>
        <fullName evidence="2">Uncharacterized protein</fullName>
    </submittedName>
</protein>
<dbReference type="RefSeq" id="WP_146568252.1">
    <property type="nucleotide sequence ID" value="NZ_SIHJ01000004.1"/>
</dbReference>
<keyword evidence="3" id="KW-1185">Reference proteome</keyword>
<accession>A0A5C5UXN6</accession>
<comment type="caution">
    <text evidence="2">The sequence shown here is derived from an EMBL/GenBank/DDBJ whole genome shotgun (WGS) entry which is preliminary data.</text>
</comment>
<dbReference type="OrthoDB" id="292608at2"/>
<evidence type="ECO:0000256" key="1">
    <source>
        <dbReference type="SAM" id="MobiDB-lite"/>
    </source>
</evidence>
<evidence type="ECO:0000313" key="2">
    <source>
        <dbReference type="EMBL" id="TWT31061.1"/>
    </source>
</evidence>
<dbReference type="EMBL" id="SIHJ01000004">
    <property type="protein sequence ID" value="TWT31061.1"/>
    <property type="molecule type" value="Genomic_DNA"/>
</dbReference>
<name>A0A5C5UXN6_9BACT</name>
<evidence type="ECO:0000313" key="3">
    <source>
        <dbReference type="Proteomes" id="UP000316714"/>
    </source>
</evidence>
<reference evidence="2 3" key="1">
    <citation type="submission" date="2019-02" db="EMBL/GenBank/DDBJ databases">
        <title>Deep-cultivation of Planctomycetes and their phenomic and genomic characterization uncovers novel biology.</title>
        <authorList>
            <person name="Wiegand S."/>
            <person name="Jogler M."/>
            <person name="Boedeker C."/>
            <person name="Pinto D."/>
            <person name="Vollmers J."/>
            <person name="Rivas-Marin E."/>
            <person name="Kohn T."/>
            <person name="Peeters S.H."/>
            <person name="Heuer A."/>
            <person name="Rast P."/>
            <person name="Oberbeckmann S."/>
            <person name="Bunk B."/>
            <person name="Jeske O."/>
            <person name="Meyerdierks A."/>
            <person name="Storesund J.E."/>
            <person name="Kallscheuer N."/>
            <person name="Luecker S."/>
            <person name="Lage O.M."/>
            <person name="Pohl T."/>
            <person name="Merkel B.J."/>
            <person name="Hornburger P."/>
            <person name="Mueller R.-W."/>
            <person name="Bruemmer F."/>
            <person name="Labrenz M."/>
            <person name="Spormann A.M."/>
            <person name="Op Den Camp H."/>
            <person name="Overmann J."/>
            <person name="Amann R."/>
            <person name="Jetten M.S.M."/>
            <person name="Mascher T."/>
            <person name="Medema M.H."/>
            <person name="Devos D.P."/>
            <person name="Kaster A.-K."/>
            <person name="Ovreas L."/>
            <person name="Rohde M."/>
            <person name="Galperin M.Y."/>
            <person name="Jogler C."/>
        </authorList>
    </citation>
    <scope>NUCLEOTIDE SEQUENCE [LARGE SCALE GENOMIC DNA]</scope>
    <source>
        <strain evidence="2 3">KOR34</strain>
    </source>
</reference>
<proteinExistence type="predicted"/>
<gene>
    <name evidence="2" type="ORF">KOR34_44350</name>
</gene>